<keyword evidence="1" id="KW-0378">Hydrolase</keyword>
<accession>A0ABP0F2P8</accession>
<dbReference type="SUPFAM" id="SSF52266">
    <property type="entry name" value="SGNH hydrolase"/>
    <property type="match status" value="1"/>
</dbReference>
<dbReference type="InterPro" id="IPR036514">
    <property type="entry name" value="SGNH_hydro_sf"/>
</dbReference>
<evidence type="ECO:0000256" key="2">
    <source>
        <dbReference type="SAM" id="SignalP"/>
    </source>
</evidence>
<evidence type="ECO:0000313" key="5">
    <source>
        <dbReference type="Proteomes" id="UP001642483"/>
    </source>
</evidence>
<dbReference type="InterPro" id="IPR039329">
    <property type="entry name" value="SIAE"/>
</dbReference>
<dbReference type="InterPro" id="IPR005181">
    <property type="entry name" value="SASA"/>
</dbReference>
<reference evidence="4 5" key="1">
    <citation type="submission" date="2024-02" db="EMBL/GenBank/DDBJ databases">
        <authorList>
            <person name="Daric V."/>
            <person name="Darras S."/>
        </authorList>
    </citation>
    <scope>NUCLEOTIDE SEQUENCE [LARGE SCALE GENOMIC DNA]</scope>
</reference>
<organism evidence="4 5">
    <name type="scientific">Clavelina lepadiformis</name>
    <name type="common">Light-bulb sea squirt</name>
    <name type="synonym">Ascidia lepadiformis</name>
    <dbReference type="NCBI Taxonomy" id="159417"/>
    <lineage>
        <taxon>Eukaryota</taxon>
        <taxon>Metazoa</taxon>
        <taxon>Chordata</taxon>
        <taxon>Tunicata</taxon>
        <taxon>Ascidiacea</taxon>
        <taxon>Aplousobranchia</taxon>
        <taxon>Clavelinidae</taxon>
        <taxon>Clavelina</taxon>
    </lineage>
</organism>
<proteinExistence type="predicted"/>
<evidence type="ECO:0000256" key="1">
    <source>
        <dbReference type="ARBA" id="ARBA00022801"/>
    </source>
</evidence>
<gene>
    <name evidence="4" type="ORF">CVLEPA_LOCUS3717</name>
</gene>
<keyword evidence="2" id="KW-0732">Signal</keyword>
<dbReference type="Gene3D" id="3.40.50.1110">
    <property type="entry name" value="SGNH hydrolase"/>
    <property type="match status" value="1"/>
</dbReference>
<dbReference type="PANTHER" id="PTHR22901">
    <property type="entry name" value="SIALATE O-ACETYLESTERASE"/>
    <property type="match status" value="1"/>
</dbReference>
<feature type="signal peptide" evidence="2">
    <location>
        <begin position="1"/>
        <end position="19"/>
    </location>
</feature>
<feature type="domain" description="Sialate O-acetylesterase" evidence="3">
    <location>
        <begin position="118"/>
        <end position="366"/>
    </location>
</feature>
<dbReference type="PANTHER" id="PTHR22901:SF0">
    <property type="entry name" value="SIALATE O-ACETYLESTERASE"/>
    <property type="match status" value="1"/>
</dbReference>
<name>A0ABP0F2P8_CLALP</name>
<evidence type="ECO:0000313" key="4">
    <source>
        <dbReference type="EMBL" id="CAK8673991.1"/>
    </source>
</evidence>
<protein>
    <recommendedName>
        <fullName evidence="3">Sialate O-acetylesterase domain-containing protein</fullName>
    </recommendedName>
</protein>
<sequence>MIFIKVSFVSLLCFVQSHASSQANGNFSFASYFQEDMILQMKPHRAQLWGYGTVGAVVNVSLNQDVYSTRVKAGQDGQGVWLVAIRPHDAGGPVTFQAVQDDHGLLSWILLKNVLFGDVWICGGQSNMQFTMSMVINATKEIAAASNYTVIRVMTPAQVESDSPLYDLKSIEESWSIPSPDSLGAKAWSYFSAVCWLYGRYVYDEIKVPIGLISPNWGGTPVETWSSHRALSKCGLQDRSESFRFNNKVPTSNSVLWNAMIHPLLNMTVKGAIWYQGEANTYYHKDVYSCSFPAMIEDWRKSWHQGTMGHSDPQFPFGFVQLANDEGPDDGSFPVIRWHQTADYGYVPNPKMPNTFMAVAMDLPDRDSPYGAIHPRDKQDVARRLSYGGLNIAYKRPIDPQGPIPSSGVRSADGRVVLTYPNHQHLIVSEQGNFQVCCNFSKCDHQKASPDPDWLWAPITSHTHRSVTLSAKVCVEKGGYASVVRYAWSLTPCKFKQCSVYNHIGLPAPPYVITLGDI</sequence>
<keyword evidence="5" id="KW-1185">Reference proteome</keyword>
<dbReference type="Pfam" id="PF03629">
    <property type="entry name" value="SASA"/>
    <property type="match status" value="1"/>
</dbReference>
<evidence type="ECO:0000259" key="3">
    <source>
        <dbReference type="Pfam" id="PF03629"/>
    </source>
</evidence>
<comment type="caution">
    <text evidence="4">The sequence shown here is derived from an EMBL/GenBank/DDBJ whole genome shotgun (WGS) entry which is preliminary data.</text>
</comment>
<dbReference type="EMBL" id="CAWYQH010000002">
    <property type="protein sequence ID" value="CAK8673991.1"/>
    <property type="molecule type" value="Genomic_DNA"/>
</dbReference>
<feature type="chain" id="PRO_5046729937" description="Sialate O-acetylesterase domain-containing protein" evidence="2">
    <location>
        <begin position="20"/>
        <end position="518"/>
    </location>
</feature>
<dbReference type="Proteomes" id="UP001642483">
    <property type="component" value="Unassembled WGS sequence"/>
</dbReference>